<organism evidence="2 3">
    <name type="scientific">Clostridium thermobutyricum</name>
    <dbReference type="NCBI Taxonomy" id="29372"/>
    <lineage>
        <taxon>Bacteria</taxon>
        <taxon>Bacillati</taxon>
        <taxon>Bacillota</taxon>
        <taxon>Clostridia</taxon>
        <taxon>Eubacteriales</taxon>
        <taxon>Clostridiaceae</taxon>
        <taxon>Clostridium</taxon>
    </lineage>
</organism>
<name>N9WKM2_9CLOT</name>
<feature type="domain" description="HTH cro/C1-type" evidence="1">
    <location>
        <begin position="11"/>
        <end position="70"/>
    </location>
</feature>
<keyword evidence="3" id="KW-1185">Reference proteome</keyword>
<comment type="caution">
    <text evidence="2">The sequence shown here is derived from an EMBL/GenBank/DDBJ whole genome shotgun (WGS) entry which is preliminary data.</text>
</comment>
<dbReference type="Proteomes" id="UP000013097">
    <property type="component" value="Unassembled WGS sequence"/>
</dbReference>
<dbReference type="PATRIC" id="fig|999411.4.peg.595"/>
<dbReference type="Gene3D" id="1.10.260.40">
    <property type="entry name" value="lambda repressor-like DNA-binding domains"/>
    <property type="match status" value="1"/>
</dbReference>
<dbReference type="AlphaFoldDB" id="N9WKM2"/>
<accession>N9WKM2</accession>
<reference evidence="2 3" key="1">
    <citation type="submission" date="2013-01" db="EMBL/GenBank/DDBJ databases">
        <title>The Genome Sequence of Clostridium colicanis 209318.</title>
        <authorList>
            <consortium name="The Broad Institute Genome Sequencing Platform"/>
            <person name="Earl A."/>
            <person name="Ward D."/>
            <person name="Feldgarden M."/>
            <person name="Gevers D."/>
            <person name="Courvalin P."/>
            <person name="Lambert T."/>
            <person name="Walker B."/>
            <person name="Young S.K."/>
            <person name="Zeng Q."/>
            <person name="Gargeya S."/>
            <person name="Fitzgerald M."/>
            <person name="Haas B."/>
            <person name="Abouelleil A."/>
            <person name="Alvarado L."/>
            <person name="Arachchi H.M."/>
            <person name="Berlin A.M."/>
            <person name="Chapman S.B."/>
            <person name="Dewar J."/>
            <person name="Goldberg J."/>
            <person name="Griggs A."/>
            <person name="Gujja S."/>
            <person name="Hansen M."/>
            <person name="Howarth C."/>
            <person name="Imamovic A."/>
            <person name="Larimer J."/>
            <person name="McCowan C."/>
            <person name="Murphy C."/>
            <person name="Neiman D."/>
            <person name="Pearson M."/>
            <person name="Priest M."/>
            <person name="Roberts A."/>
            <person name="Saif S."/>
            <person name="Shea T."/>
            <person name="Sisk P."/>
            <person name="Sykes S."/>
            <person name="Wortman J."/>
            <person name="Nusbaum C."/>
            <person name="Birren B."/>
        </authorList>
    </citation>
    <scope>NUCLEOTIDE SEQUENCE [LARGE SCALE GENOMIC DNA]</scope>
    <source>
        <strain evidence="2 3">209318</strain>
    </source>
</reference>
<proteinExistence type="predicted"/>
<dbReference type="CDD" id="cd00093">
    <property type="entry name" value="HTH_XRE"/>
    <property type="match status" value="1"/>
</dbReference>
<dbReference type="EMBL" id="AGYT01000007">
    <property type="protein sequence ID" value="ENZ03430.1"/>
    <property type="molecule type" value="Genomic_DNA"/>
</dbReference>
<dbReference type="SMART" id="SM00530">
    <property type="entry name" value="HTH_XRE"/>
    <property type="match status" value="1"/>
</dbReference>
<dbReference type="Pfam" id="PF01381">
    <property type="entry name" value="HTH_3"/>
    <property type="match status" value="1"/>
</dbReference>
<dbReference type="SUPFAM" id="SSF47413">
    <property type="entry name" value="lambda repressor-like DNA-binding domains"/>
    <property type="match status" value="1"/>
</dbReference>
<dbReference type="RefSeq" id="WP_002597120.1">
    <property type="nucleotide sequence ID" value="NZ_KB850956.1"/>
</dbReference>
<dbReference type="InterPro" id="IPR010982">
    <property type="entry name" value="Lambda_DNA-bd_dom_sf"/>
</dbReference>
<sequence>MENKNIIGLNIKLLRKSLNISQKELVAKLNLQEIHLDEPMLSRIENCKRPLFDYEILAIAKALNTSIDTLFKF</sequence>
<dbReference type="HOGENOM" id="CLU_066192_38_0_9"/>
<gene>
    <name evidence="2" type="ORF">HMPREF1092_00617</name>
</gene>
<dbReference type="InterPro" id="IPR001387">
    <property type="entry name" value="Cro/C1-type_HTH"/>
</dbReference>
<evidence type="ECO:0000259" key="1">
    <source>
        <dbReference type="PROSITE" id="PS50943"/>
    </source>
</evidence>
<protein>
    <recommendedName>
        <fullName evidence="1">HTH cro/C1-type domain-containing protein</fullName>
    </recommendedName>
</protein>
<evidence type="ECO:0000313" key="2">
    <source>
        <dbReference type="EMBL" id="ENZ03430.1"/>
    </source>
</evidence>
<evidence type="ECO:0000313" key="3">
    <source>
        <dbReference type="Proteomes" id="UP000013097"/>
    </source>
</evidence>
<dbReference type="PROSITE" id="PS50943">
    <property type="entry name" value="HTH_CROC1"/>
    <property type="match status" value="1"/>
</dbReference>
<dbReference type="eggNOG" id="COG1396">
    <property type="taxonomic scope" value="Bacteria"/>
</dbReference>
<dbReference type="GO" id="GO:0003677">
    <property type="term" value="F:DNA binding"/>
    <property type="evidence" value="ECO:0007669"/>
    <property type="project" value="InterPro"/>
</dbReference>